<dbReference type="AlphaFoldDB" id="A0A368TYI0"/>
<dbReference type="InterPro" id="IPR006016">
    <property type="entry name" value="UspA"/>
</dbReference>
<accession>A0A368TYI0</accession>
<dbReference type="EMBL" id="QPIJ01000033">
    <property type="protein sequence ID" value="RCV89287.1"/>
    <property type="molecule type" value="Genomic_DNA"/>
</dbReference>
<proteinExistence type="inferred from homology"/>
<dbReference type="OrthoDB" id="6174426at2"/>
<reference evidence="3 4" key="1">
    <citation type="submission" date="2018-07" db="EMBL/GenBank/DDBJ databases">
        <title>Halomonas rutogse sp. nov., isolated from Lake TangqianCo on Tibetan Plateau.</title>
        <authorList>
            <person name="Lu H."/>
            <person name="Xing P."/>
            <person name="Wu Q."/>
        </authorList>
    </citation>
    <scope>NUCLEOTIDE SEQUENCE [LARGE SCALE GENOMIC DNA]</scope>
    <source>
        <strain evidence="3 4">TQ8S</strain>
    </source>
</reference>
<comment type="similarity">
    <text evidence="1">Belongs to the universal stress protein A family.</text>
</comment>
<sequence>MSEHVSLVIAPVDGSPEAAAAAHHAGLLSQLLDAQLQLVHVMPLNPPELSDLPANRKAELDHDRAQRKQAAAAAFAEARKALHDEAPTPEEVVLEESSFVRHPERVIIDHARDQSRALLVMGARQLSDMGKWVRGSVSNAVVHQARGPVTILHTDADVLNKARIKRILVPVDGSSHSDMAARLAGDMARSGRLPVELLFCRPPREVPLRDDGEPEEMRVFARSRKALGEVPAGVTQTLLENEHYARAIVAHARHCNDSPVIIMGRRGLGKWRESLLGSVSHDVIDDAPCAVTVVSCDKGVVRRPRRRP</sequence>
<feature type="domain" description="UspA" evidence="2">
    <location>
        <begin position="8"/>
        <end position="152"/>
    </location>
</feature>
<evidence type="ECO:0000313" key="4">
    <source>
        <dbReference type="Proteomes" id="UP000253204"/>
    </source>
</evidence>
<evidence type="ECO:0000259" key="2">
    <source>
        <dbReference type="Pfam" id="PF00582"/>
    </source>
</evidence>
<gene>
    <name evidence="3" type="ORF">DU506_13380</name>
</gene>
<dbReference type="InterPro" id="IPR006015">
    <property type="entry name" value="Universal_stress_UspA"/>
</dbReference>
<comment type="caution">
    <text evidence="3">The sequence shown here is derived from an EMBL/GenBank/DDBJ whole genome shotgun (WGS) entry which is preliminary data.</text>
</comment>
<dbReference type="PANTHER" id="PTHR46268">
    <property type="entry name" value="STRESS RESPONSE PROTEIN NHAX"/>
    <property type="match status" value="1"/>
</dbReference>
<organism evidence="3 4">
    <name type="scientific">Vreelandella rituensis</name>
    <dbReference type="NCBI Taxonomy" id="2282306"/>
    <lineage>
        <taxon>Bacteria</taxon>
        <taxon>Pseudomonadati</taxon>
        <taxon>Pseudomonadota</taxon>
        <taxon>Gammaproteobacteria</taxon>
        <taxon>Oceanospirillales</taxon>
        <taxon>Halomonadaceae</taxon>
        <taxon>Vreelandella</taxon>
    </lineage>
</organism>
<dbReference type="CDD" id="cd00293">
    <property type="entry name" value="USP-like"/>
    <property type="match status" value="2"/>
</dbReference>
<name>A0A368TYI0_9GAMM</name>
<dbReference type="PANTHER" id="PTHR46268:SF6">
    <property type="entry name" value="UNIVERSAL STRESS PROTEIN UP12"/>
    <property type="match status" value="1"/>
</dbReference>
<dbReference type="InterPro" id="IPR014729">
    <property type="entry name" value="Rossmann-like_a/b/a_fold"/>
</dbReference>
<dbReference type="Gene3D" id="3.40.50.620">
    <property type="entry name" value="HUPs"/>
    <property type="match status" value="2"/>
</dbReference>
<keyword evidence="4" id="KW-1185">Reference proteome</keyword>
<protein>
    <submittedName>
        <fullName evidence="3">Universal stress protein</fullName>
    </submittedName>
</protein>
<evidence type="ECO:0000313" key="3">
    <source>
        <dbReference type="EMBL" id="RCV89287.1"/>
    </source>
</evidence>
<dbReference type="Proteomes" id="UP000253204">
    <property type="component" value="Unassembled WGS sequence"/>
</dbReference>
<evidence type="ECO:0000256" key="1">
    <source>
        <dbReference type="ARBA" id="ARBA00008791"/>
    </source>
</evidence>
<dbReference type="PRINTS" id="PR01438">
    <property type="entry name" value="UNVRSLSTRESS"/>
</dbReference>
<dbReference type="RefSeq" id="WP_114487412.1">
    <property type="nucleotide sequence ID" value="NZ_CBCSHM010000035.1"/>
</dbReference>
<dbReference type="SUPFAM" id="SSF52402">
    <property type="entry name" value="Adenine nucleotide alpha hydrolases-like"/>
    <property type="match status" value="2"/>
</dbReference>
<feature type="domain" description="UspA" evidence="2">
    <location>
        <begin position="164"/>
        <end position="294"/>
    </location>
</feature>
<dbReference type="Pfam" id="PF00582">
    <property type="entry name" value="Usp"/>
    <property type="match status" value="2"/>
</dbReference>